<reference evidence="1 2" key="1">
    <citation type="submission" date="2024-01" db="EMBL/GenBank/DDBJ databases">
        <title>Complete genome of Cladobotryum mycophilum ATHUM6906.</title>
        <authorList>
            <person name="Christinaki A.C."/>
            <person name="Myridakis A.I."/>
            <person name="Kouvelis V.N."/>
        </authorList>
    </citation>
    <scope>NUCLEOTIDE SEQUENCE [LARGE SCALE GENOMIC DNA]</scope>
    <source>
        <strain evidence="1 2">ATHUM6906</strain>
    </source>
</reference>
<comment type="caution">
    <text evidence="1">The sequence shown here is derived from an EMBL/GenBank/DDBJ whole genome shotgun (WGS) entry which is preliminary data.</text>
</comment>
<organism evidence="1 2">
    <name type="scientific">Cladobotryum mycophilum</name>
    <dbReference type="NCBI Taxonomy" id="491253"/>
    <lineage>
        <taxon>Eukaryota</taxon>
        <taxon>Fungi</taxon>
        <taxon>Dikarya</taxon>
        <taxon>Ascomycota</taxon>
        <taxon>Pezizomycotina</taxon>
        <taxon>Sordariomycetes</taxon>
        <taxon>Hypocreomycetidae</taxon>
        <taxon>Hypocreales</taxon>
        <taxon>Hypocreaceae</taxon>
        <taxon>Cladobotryum</taxon>
    </lineage>
</organism>
<gene>
    <name evidence="1" type="ORF">PT974_00447</name>
</gene>
<accession>A0ABR0T231</accession>
<evidence type="ECO:0000313" key="1">
    <source>
        <dbReference type="EMBL" id="KAK5998075.1"/>
    </source>
</evidence>
<evidence type="ECO:0008006" key="3">
    <source>
        <dbReference type="Google" id="ProtNLM"/>
    </source>
</evidence>
<protein>
    <recommendedName>
        <fullName evidence="3">Mannose-1-phosphate guanylyltransferase</fullName>
    </recommendedName>
</protein>
<proteinExistence type="predicted"/>
<evidence type="ECO:0000313" key="2">
    <source>
        <dbReference type="Proteomes" id="UP001338125"/>
    </source>
</evidence>
<keyword evidence="2" id="KW-1185">Reference proteome</keyword>
<dbReference type="Proteomes" id="UP001338125">
    <property type="component" value="Unassembled WGS sequence"/>
</dbReference>
<dbReference type="EMBL" id="JAVFKD010000001">
    <property type="protein sequence ID" value="KAK5998075.1"/>
    <property type="molecule type" value="Genomic_DNA"/>
</dbReference>
<sequence length="247" mass="27259">MADRTVYTTCVEYPKRASFLPWGAQIYELQVSRIPETKNPGYQVIRSPTHRIVAYLEASPKKNVSSGKPKEQPTATMNSLLEKDIVTLASDLKSAKGERLSDPVCRKSLDMEIRRYPKLVRSLTRLLHGLEKVLSTDDTTPALVHEIESSEDDISETTDAPKIFLPSAVNPVNIPSVKEPQGMHIGNFAITDNAKVRNGDVVDEGWKGVAQLPQNGRKLVIGAVEAGENCRVMNGTAFISGNDPFWD</sequence>
<name>A0ABR0T231_9HYPO</name>